<feature type="region of interest" description="Disordered" evidence="1">
    <location>
        <begin position="542"/>
        <end position="568"/>
    </location>
</feature>
<keyword evidence="3" id="KW-1185">Reference proteome</keyword>
<reference evidence="2 3" key="1">
    <citation type="submission" date="2015-04" db="EMBL/GenBank/DDBJ databases">
        <authorList>
            <person name="Syromyatnikov M.Y."/>
            <person name="Popov V.N."/>
        </authorList>
    </citation>
    <scope>NUCLEOTIDE SEQUENCE [LARGE SCALE GENOMIC DNA]</scope>
</reference>
<proteinExistence type="predicted"/>
<feature type="compositionally biased region" description="Low complexity" evidence="1">
    <location>
        <begin position="223"/>
        <end position="252"/>
    </location>
</feature>
<evidence type="ECO:0000313" key="3">
    <source>
        <dbReference type="Proteomes" id="UP000183832"/>
    </source>
</evidence>
<protein>
    <submittedName>
        <fullName evidence="2">CLUMA_CG012054, isoform A</fullName>
    </submittedName>
</protein>
<evidence type="ECO:0000256" key="1">
    <source>
        <dbReference type="SAM" id="MobiDB-lite"/>
    </source>
</evidence>
<feature type="compositionally biased region" description="Polar residues" evidence="1">
    <location>
        <begin position="260"/>
        <end position="289"/>
    </location>
</feature>
<dbReference type="Proteomes" id="UP000183832">
    <property type="component" value="Unassembled WGS sequence"/>
</dbReference>
<dbReference type="OrthoDB" id="6424379at2759"/>
<dbReference type="EMBL" id="CVRI01000048">
    <property type="protein sequence ID" value="CRK98729.1"/>
    <property type="molecule type" value="Genomic_DNA"/>
</dbReference>
<feature type="compositionally biased region" description="Low complexity" evidence="1">
    <location>
        <begin position="299"/>
        <end position="324"/>
    </location>
</feature>
<organism evidence="2 3">
    <name type="scientific">Clunio marinus</name>
    <dbReference type="NCBI Taxonomy" id="568069"/>
    <lineage>
        <taxon>Eukaryota</taxon>
        <taxon>Metazoa</taxon>
        <taxon>Ecdysozoa</taxon>
        <taxon>Arthropoda</taxon>
        <taxon>Hexapoda</taxon>
        <taxon>Insecta</taxon>
        <taxon>Pterygota</taxon>
        <taxon>Neoptera</taxon>
        <taxon>Endopterygota</taxon>
        <taxon>Diptera</taxon>
        <taxon>Nematocera</taxon>
        <taxon>Chironomoidea</taxon>
        <taxon>Chironomidae</taxon>
        <taxon>Clunio</taxon>
    </lineage>
</organism>
<dbReference type="AlphaFoldDB" id="A0A1J1IJV0"/>
<feature type="compositionally biased region" description="Low complexity" evidence="1">
    <location>
        <begin position="201"/>
        <end position="212"/>
    </location>
</feature>
<feature type="non-terminal residue" evidence="2">
    <location>
        <position position="568"/>
    </location>
</feature>
<feature type="compositionally biased region" description="Polar residues" evidence="1">
    <location>
        <begin position="159"/>
        <end position="170"/>
    </location>
</feature>
<gene>
    <name evidence="2" type="primary">putative AGAP002591-PA</name>
    <name evidence="2" type="ORF">CLUMA_CG012054</name>
</gene>
<feature type="compositionally biased region" description="Low complexity" evidence="1">
    <location>
        <begin position="546"/>
        <end position="568"/>
    </location>
</feature>
<feature type="compositionally biased region" description="Polar residues" evidence="1">
    <location>
        <begin position="340"/>
        <end position="349"/>
    </location>
</feature>
<evidence type="ECO:0000313" key="2">
    <source>
        <dbReference type="EMBL" id="CRK98729.1"/>
    </source>
</evidence>
<name>A0A1J1IJV0_9DIPT</name>
<feature type="region of interest" description="Disordered" evidence="1">
    <location>
        <begin position="146"/>
        <end position="349"/>
    </location>
</feature>
<sequence>MKYPVACNVMFTINIKLTFRILFSHPFFRHKRKVQNFLPCKTPTRGPLDPSVLPVGHSVTYEDPDIHMGHHRPLVMRQHPLNVEMLHAKALHYPSGFPMPRSPPLFICSSPGPDPYRSNDNVYEELEHRGRFSDCDRQLHSDEDFAEDELSLPGDRSLNKSSSENTTVATIYQDRGGVGSSSNKTNENAPIYLERNRVERNSLLSSASSSANDNNMARPNVRNSSSSTESNHHSTLNRVNNNVTNSNPATNTGFFRFRTSRPNTCKAKNSRQKSNNFSMDNLNSSTETTPADEVPSYVSGSGNNSSGNNNTGSSSASNNNNTNSDPISLSAVNGSHIEGDTNNNSNICGRNNYYGAESEVERRNRINAQLSNPTLNVATIFRDRNIPYHPPRANANYYAPPQHMMLANRANHSNNNNIDVNGRSRTNPRIDRRRHVNREQQHGNCNVNSNSSSTINNNNSNQEYLYHEPVYHEDVLYDPYSNGGGGRNQIYHQPYILPEFTTFRNFNNLNNPHQPLYNSAMGSDSGYSQNTQMSGRSLWGHRKRVNNTNNNNNNSSTLTTPSASNRNE</sequence>
<accession>A0A1J1IJV0</accession>